<feature type="compositionally biased region" description="Low complexity" evidence="1">
    <location>
        <begin position="59"/>
        <end position="74"/>
    </location>
</feature>
<dbReference type="PROSITE" id="PS51257">
    <property type="entry name" value="PROKAR_LIPOPROTEIN"/>
    <property type="match status" value="1"/>
</dbReference>
<dbReference type="Proteomes" id="UP001344251">
    <property type="component" value="Chromosome"/>
</dbReference>
<dbReference type="GeneID" id="97311900"/>
<evidence type="ECO:0000256" key="2">
    <source>
        <dbReference type="SAM" id="SignalP"/>
    </source>
</evidence>
<name>A0ABZ1F998_9ACTN</name>
<feature type="region of interest" description="Disordered" evidence="1">
    <location>
        <begin position="28"/>
        <end position="74"/>
    </location>
</feature>
<evidence type="ECO:0000313" key="4">
    <source>
        <dbReference type="Proteomes" id="UP001344251"/>
    </source>
</evidence>
<feature type="compositionally biased region" description="Low complexity" evidence="1">
    <location>
        <begin position="35"/>
        <end position="49"/>
    </location>
</feature>
<keyword evidence="2" id="KW-0732">Signal</keyword>
<accession>A0ABZ1F998</accession>
<feature type="chain" id="PRO_5046842323" description="Lipoprotein" evidence="2">
    <location>
        <begin position="23"/>
        <end position="74"/>
    </location>
</feature>
<dbReference type="RefSeq" id="WP_030982751.1">
    <property type="nucleotide sequence ID" value="NZ_CP109106.1"/>
</dbReference>
<protein>
    <recommendedName>
        <fullName evidence="5">Lipoprotein</fullName>
    </recommendedName>
</protein>
<evidence type="ECO:0000313" key="3">
    <source>
        <dbReference type="EMBL" id="WSB66898.1"/>
    </source>
</evidence>
<keyword evidence="4" id="KW-1185">Reference proteome</keyword>
<evidence type="ECO:0000256" key="1">
    <source>
        <dbReference type="SAM" id="MobiDB-lite"/>
    </source>
</evidence>
<reference evidence="3 4" key="1">
    <citation type="submission" date="2022-10" db="EMBL/GenBank/DDBJ databases">
        <title>The complete genomes of actinobacterial strains from the NBC collection.</title>
        <authorList>
            <person name="Joergensen T.S."/>
            <person name="Alvarez Arevalo M."/>
            <person name="Sterndorff E.B."/>
            <person name="Faurdal D."/>
            <person name="Vuksanovic O."/>
            <person name="Mourched A.-S."/>
            <person name="Charusanti P."/>
            <person name="Shaw S."/>
            <person name="Blin K."/>
            <person name="Weber T."/>
        </authorList>
    </citation>
    <scope>NUCLEOTIDE SEQUENCE [LARGE SCALE GENOMIC DNA]</scope>
    <source>
        <strain evidence="3 4">NBC 01774</strain>
    </source>
</reference>
<dbReference type="EMBL" id="CP109106">
    <property type="protein sequence ID" value="WSB66898.1"/>
    <property type="molecule type" value="Genomic_DNA"/>
</dbReference>
<proteinExistence type="predicted"/>
<sequence>MTRAGQAAVFAATTLLCGLLVAGCGNGVRTEGDTPHATPSPASPAPTDLSDMRKLVDGAESAAAAADSEAAADR</sequence>
<evidence type="ECO:0008006" key="5">
    <source>
        <dbReference type="Google" id="ProtNLM"/>
    </source>
</evidence>
<organism evidence="3 4">
    <name type="scientific">Streptomyces decoyicus</name>
    <dbReference type="NCBI Taxonomy" id="249567"/>
    <lineage>
        <taxon>Bacteria</taxon>
        <taxon>Bacillati</taxon>
        <taxon>Actinomycetota</taxon>
        <taxon>Actinomycetes</taxon>
        <taxon>Kitasatosporales</taxon>
        <taxon>Streptomycetaceae</taxon>
        <taxon>Streptomyces</taxon>
    </lineage>
</organism>
<gene>
    <name evidence="3" type="ORF">OG863_02360</name>
</gene>
<feature type="signal peptide" evidence="2">
    <location>
        <begin position="1"/>
        <end position="22"/>
    </location>
</feature>